<evidence type="ECO:0000313" key="7">
    <source>
        <dbReference type="EMBL" id="QNO52727.1"/>
    </source>
</evidence>
<evidence type="ECO:0000256" key="3">
    <source>
        <dbReference type="ARBA" id="ARBA00022989"/>
    </source>
</evidence>
<feature type="transmembrane region" description="Helical" evidence="5">
    <location>
        <begin position="6"/>
        <end position="25"/>
    </location>
</feature>
<keyword evidence="4 5" id="KW-0472">Membrane</keyword>
<feature type="transmembrane region" description="Helical" evidence="5">
    <location>
        <begin position="173"/>
        <end position="195"/>
    </location>
</feature>
<feature type="domain" description="Sodium/calcium exchanger membrane region" evidence="6">
    <location>
        <begin position="174"/>
        <end position="314"/>
    </location>
</feature>
<reference evidence="7" key="1">
    <citation type="submission" date="2020-06" db="EMBL/GenBank/DDBJ databases">
        <title>Unique genomic features of the anaerobic methanotrophic archaea.</title>
        <authorList>
            <person name="Chadwick G.L."/>
            <person name="Skennerton C.T."/>
            <person name="Laso-Perez R."/>
            <person name="Leu A.O."/>
            <person name="Speth D.R."/>
            <person name="Yu H."/>
            <person name="Morgan-Lang C."/>
            <person name="Hatzenpichler R."/>
            <person name="Goudeau D."/>
            <person name="Malmstrom R."/>
            <person name="Brazelton W.J."/>
            <person name="Woyke T."/>
            <person name="Hallam S.J."/>
            <person name="Tyson G.W."/>
            <person name="Wegener G."/>
            <person name="Boetius A."/>
            <person name="Orphan V."/>
        </authorList>
    </citation>
    <scope>NUCLEOTIDE SEQUENCE</scope>
</reference>
<feature type="domain" description="Sodium/calcium exchanger membrane region" evidence="6">
    <location>
        <begin position="11"/>
        <end position="151"/>
    </location>
</feature>
<keyword evidence="2 5" id="KW-0812">Transmembrane</keyword>
<gene>
    <name evidence="7" type="ORF">JLLPAJDC_00039</name>
</gene>
<dbReference type="NCBIfam" id="TIGR00367">
    <property type="entry name" value="calcium/sodium antiporter"/>
    <property type="match status" value="1"/>
</dbReference>
<dbReference type="GO" id="GO:0005886">
    <property type="term" value="C:plasma membrane"/>
    <property type="evidence" value="ECO:0007669"/>
    <property type="project" value="TreeGrafter"/>
</dbReference>
<dbReference type="EMBL" id="MT631519">
    <property type="protein sequence ID" value="QNO52727.1"/>
    <property type="molecule type" value="Genomic_DNA"/>
</dbReference>
<feature type="transmembrane region" description="Helical" evidence="5">
    <location>
        <begin position="299"/>
        <end position="315"/>
    </location>
</feature>
<feature type="transmembrane region" description="Helical" evidence="5">
    <location>
        <begin position="113"/>
        <end position="130"/>
    </location>
</feature>
<evidence type="ECO:0000256" key="4">
    <source>
        <dbReference type="ARBA" id="ARBA00023136"/>
    </source>
</evidence>
<feature type="transmembrane region" description="Helical" evidence="5">
    <location>
        <begin position="237"/>
        <end position="260"/>
    </location>
</feature>
<protein>
    <recommendedName>
        <fullName evidence="6">Sodium/calcium exchanger membrane region domain-containing protein</fullName>
    </recommendedName>
</protein>
<feature type="transmembrane region" description="Helical" evidence="5">
    <location>
        <begin position="266"/>
        <end position="290"/>
    </location>
</feature>
<dbReference type="PANTHER" id="PTHR10846">
    <property type="entry name" value="SODIUM/POTASSIUM/CALCIUM EXCHANGER"/>
    <property type="match status" value="1"/>
</dbReference>
<dbReference type="InterPro" id="IPR004837">
    <property type="entry name" value="NaCa_Exmemb"/>
</dbReference>
<feature type="transmembrane region" description="Helical" evidence="5">
    <location>
        <begin position="75"/>
        <end position="98"/>
    </location>
</feature>
<dbReference type="InterPro" id="IPR004481">
    <property type="entry name" value="K/Na/Ca-exchanger"/>
</dbReference>
<accession>A0A7G9YXJ3</accession>
<proteinExistence type="predicted"/>
<comment type="subcellular location">
    <subcellularLocation>
        <location evidence="1">Membrane</location>
        <topology evidence="1">Multi-pass membrane protein</topology>
    </subcellularLocation>
</comment>
<dbReference type="PANTHER" id="PTHR10846:SF8">
    <property type="entry name" value="INNER MEMBRANE PROTEIN YRBG"/>
    <property type="match status" value="1"/>
</dbReference>
<name>A0A7G9YXJ3_9EURY</name>
<feature type="transmembrane region" description="Helical" evidence="5">
    <location>
        <begin position="207"/>
        <end position="225"/>
    </location>
</feature>
<dbReference type="AlphaFoldDB" id="A0A7G9YXJ3"/>
<evidence type="ECO:0000259" key="6">
    <source>
        <dbReference type="Pfam" id="PF01699"/>
    </source>
</evidence>
<evidence type="ECO:0000256" key="1">
    <source>
        <dbReference type="ARBA" id="ARBA00004141"/>
    </source>
</evidence>
<organism evidence="7">
    <name type="scientific">Candidatus Methanophagaceae archaeon ANME-1 ERB6</name>
    <dbReference type="NCBI Taxonomy" id="2759912"/>
    <lineage>
        <taxon>Archaea</taxon>
        <taxon>Methanobacteriati</taxon>
        <taxon>Methanobacteriota</taxon>
        <taxon>Stenosarchaea group</taxon>
        <taxon>Methanomicrobia</taxon>
        <taxon>Candidatus Methanophagales</taxon>
        <taxon>Candidatus Methanophagaceae</taxon>
    </lineage>
</organism>
<evidence type="ECO:0000256" key="2">
    <source>
        <dbReference type="ARBA" id="ARBA00022692"/>
    </source>
</evidence>
<dbReference type="GO" id="GO:0008273">
    <property type="term" value="F:calcium, potassium:sodium antiporter activity"/>
    <property type="evidence" value="ECO:0007669"/>
    <property type="project" value="TreeGrafter"/>
</dbReference>
<evidence type="ECO:0000256" key="5">
    <source>
        <dbReference type="SAM" id="Phobius"/>
    </source>
</evidence>
<sequence>MLSQESGVAIAVLVLIGCFVAFFYLTRLFVSGLGSLAKRFNVPESVVGASVAAMVSSAPEMGTSIFSVVEGHPDIGIGTIIGSAIFNISLLIAISLWVKKCVLDEKVLKRDGLYYLLVVAVTIAAIMDGVLTRWEALTWFLLYVVYFIWLFKDAIAGKFVPKEEFKYVPTSRAIAYTCIGIVGIALSADIMVNSAVFVTGSLGLSEALFSLIIIAIATSIPDLFVSVEAARNGMGSLAVSNAVGSNIFDILVGIGLPFSFVAATPVYGNIGLSVIYLLVSVFVFLGIIIFRKSLGKKEACVLAAVYLSYLFIVILC</sequence>
<feature type="transmembrane region" description="Helical" evidence="5">
    <location>
        <begin position="136"/>
        <end position="152"/>
    </location>
</feature>
<dbReference type="Pfam" id="PF01699">
    <property type="entry name" value="Na_Ca_ex"/>
    <property type="match status" value="2"/>
</dbReference>
<dbReference type="GO" id="GO:0005262">
    <property type="term" value="F:calcium channel activity"/>
    <property type="evidence" value="ECO:0007669"/>
    <property type="project" value="TreeGrafter"/>
</dbReference>
<keyword evidence="3 5" id="KW-1133">Transmembrane helix</keyword>
<dbReference type="GO" id="GO:0006874">
    <property type="term" value="P:intracellular calcium ion homeostasis"/>
    <property type="evidence" value="ECO:0007669"/>
    <property type="project" value="TreeGrafter"/>
</dbReference>
<dbReference type="InterPro" id="IPR044880">
    <property type="entry name" value="NCX_ion-bd_dom_sf"/>
</dbReference>
<dbReference type="Gene3D" id="1.20.1420.30">
    <property type="entry name" value="NCX, central ion-binding region"/>
    <property type="match status" value="1"/>
</dbReference>